<gene>
    <name evidence="2" type="ORF">A4X13_0g7679</name>
</gene>
<evidence type="ECO:0000313" key="3">
    <source>
        <dbReference type="Proteomes" id="UP000077521"/>
    </source>
</evidence>
<feature type="region of interest" description="Disordered" evidence="1">
    <location>
        <begin position="45"/>
        <end position="358"/>
    </location>
</feature>
<name>A0A177TLF5_9BASI</name>
<feature type="compositionally biased region" description="Basic residues" evidence="1">
    <location>
        <begin position="264"/>
        <end position="277"/>
    </location>
</feature>
<dbReference type="EMBL" id="LWDF02001029">
    <property type="protein sequence ID" value="KAE8240635.1"/>
    <property type="molecule type" value="Genomic_DNA"/>
</dbReference>
<feature type="compositionally biased region" description="Basic and acidic residues" evidence="1">
    <location>
        <begin position="160"/>
        <end position="171"/>
    </location>
</feature>
<comment type="caution">
    <text evidence="2">The sequence shown here is derived from an EMBL/GenBank/DDBJ whole genome shotgun (WGS) entry which is preliminary data.</text>
</comment>
<reference evidence="2" key="2">
    <citation type="journal article" date="2019" name="IMA Fungus">
        <title>Genome sequencing and comparison of five Tilletia species to identify candidate genes for the detection of regulated species infecting wheat.</title>
        <authorList>
            <person name="Nguyen H.D.T."/>
            <person name="Sultana T."/>
            <person name="Kesanakurti P."/>
            <person name="Hambleton S."/>
        </authorList>
    </citation>
    <scope>NUCLEOTIDE SEQUENCE</scope>
    <source>
        <strain evidence="2">DAOMC 236416</strain>
    </source>
</reference>
<feature type="compositionally biased region" description="Polar residues" evidence="1">
    <location>
        <begin position="126"/>
        <end position="138"/>
    </location>
</feature>
<dbReference type="Proteomes" id="UP000077521">
    <property type="component" value="Unassembled WGS sequence"/>
</dbReference>
<feature type="compositionally biased region" description="Basic and acidic residues" evidence="1">
    <location>
        <begin position="89"/>
        <end position="99"/>
    </location>
</feature>
<accession>A0A177TLF5</accession>
<proteinExistence type="predicted"/>
<sequence length="467" mass="50817">MSSVRDPTIDPLPSSPFGWPLSQEEEEFTLSQQVLHAVIDAAFPIPSDAEFEPEDEPQPIPADAELGSEDEPQHSDIAEPGSPVPSAPSRREIIEDHGSDAGSDSMAGLSSPPPVFEDEAEEYDSPPNNGDSSESDLTSVDGDDCNSNGARSSDGDDSEGSVKDFVRDDRLPSSSPPSLPSDEEEEAMFTQQSNATQDPADARVELMRAWFKPNDEWRPSRCGSSPTPSSPSPKRGRPDSDDEESGSDDGYVHRPTKRREEKKPKKGKGRQKPRRRSPSPSPGKGKGKGKGKERRRSPTPESAADEPAGAYQSPPSSPGFTGPFSVASTSERPMNTEPRRKSSVRFRPSIGAASSSSSSAEHVSALRVVCKVSTRHSGLRPLAKTHTSLDNPQWIHDDRSFEPLGPWTHQDSSAIQNPGLRLLQTRRLSDGTIQMRFFPAQWVSVWNLKLRRPVQPPQCPGCCDEAP</sequence>
<reference evidence="2" key="1">
    <citation type="submission" date="2016-04" db="EMBL/GenBank/DDBJ databases">
        <authorList>
            <person name="Nguyen H.D."/>
            <person name="Samba Siva P."/>
            <person name="Cullis J."/>
            <person name="Levesque C.A."/>
            <person name="Hambleton S."/>
        </authorList>
    </citation>
    <scope>NUCLEOTIDE SEQUENCE</scope>
    <source>
        <strain evidence="2">DAOMC 236416</strain>
    </source>
</reference>
<protein>
    <submittedName>
        <fullName evidence="2">Uncharacterized protein</fullName>
    </submittedName>
</protein>
<keyword evidence="3" id="KW-1185">Reference proteome</keyword>
<evidence type="ECO:0000313" key="2">
    <source>
        <dbReference type="EMBL" id="KAE8240635.1"/>
    </source>
</evidence>
<feature type="compositionally biased region" description="Basic residues" evidence="1">
    <location>
        <begin position="285"/>
        <end position="297"/>
    </location>
</feature>
<organism evidence="2 3">
    <name type="scientific">Tilletia indica</name>
    <dbReference type="NCBI Taxonomy" id="43049"/>
    <lineage>
        <taxon>Eukaryota</taxon>
        <taxon>Fungi</taxon>
        <taxon>Dikarya</taxon>
        <taxon>Basidiomycota</taxon>
        <taxon>Ustilaginomycotina</taxon>
        <taxon>Exobasidiomycetes</taxon>
        <taxon>Tilletiales</taxon>
        <taxon>Tilletiaceae</taxon>
        <taxon>Tilletia</taxon>
    </lineage>
</organism>
<dbReference type="AlphaFoldDB" id="A0A177TLF5"/>
<feature type="region of interest" description="Disordered" evidence="1">
    <location>
        <begin position="1"/>
        <end position="26"/>
    </location>
</feature>
<evidence type="ECO:0000256" key="1">
    <source>
        <dbReference type="SAM" id="MobiDB-lite"/>
    </source>
</evidence>